<gene>
    <name evidence="3" type="ORF">TcWFU_005975</name>
</gene>
<feature type="compositionally biased region" description="Polar residues" evidence="1">
    <location>
        <begin position="521"/>
        <end position="534"/>
    </location>
</feature>
<feature type="compositionally biased region" description="Pro residues" evidence="1">
    <location>
        <begin position="575"/>
        <end position="591"/>
    </location>
</feature>
<reference evidence="3 4" key="1">
    <citation type="journal article" date="2022" name="Front. Cell. Infect. Microbiol.">
        <title>The Genomes of Two Strains of Taenia crassiceps the Animal Model for the Study of Human Cysticercosis.</title>
        <authorList>
            <person name="Bobes R.J."/>
            <person name="Estrada K."/>
            <person name="Rios-Valencia D.G."/>
            <person name="Calderon-Gallegos A."/>
            <person name="de la Torre P."/>
            <person name="Carrero J.C."/>
            <person name="Sanchez-Flores A."/>
            <person name="Laclette J.P."/>
        </authorList>
    </citation>
    <scope>NUCLEOTIDE SEQUENCE [LARGE SCALE GENOMIC DNA]</scope>
    <source>
        <strain evidence="3">WFUcys</strain>
    </source>
</reference>
<evidence type="ECO:0000313" key="3">
    <source>
        <dbReference type="EMBL" id="KAL5112248.1"/>
    </source>
</evidence>
<keyword evidence="4" id="KW-1185">Reference proteome</keyword>
<dbReference type="EMBL" id="JAKROA010000001">
    <property type="protein sequence ID" value="KAL5112248.1"/>
    <property type="molecule type" value="Genomic_DNA"/>
</dbReference>
<feature type="region of interest" description="Disordered" evidence="1">
    <location>
        <begin position="521"/>
        <end position="546"/>
    </location>
</feature>
<proteinExistence type="predicted"/>
<comment type="caution">
    <text evidence="3">The sequence shown here is derived from an EMBL/GenBank/DDBJ whole genome shotgun (WGS) entry which is preliminary data.</text>
</comment>
<sequence length="604" mass="67679">MKRRKVVGLTHIHTNTQRDARISHACSSLGPREHRYVCAPPIIASYEFTTLLVYPASLLPLVFCPRPRSQLGAAYVHAYRQTRALTQPQYIEACAFQPARSLIGVKIAELRLLAAGSGYQQYIFILYNFQWNSHFPVQNSQSCFSFPWKGTMTSQENGFSASRLLFPCLNPSLSSRESIDSGCCDPEGPLNTCSKVFDTFNLINAPSQQQQSPFPPHSTPSKRSPLTKPQSSMKKDETTTSTAKTAEVAQTGGGASYKYLTWREKDRRRRFREEWKHLWLVVPHGMYEVMCLVCHKIMTQRKLDTIKRHTIRRHAELLSMSETERQRLYHDLVTQYFRRGGDFCGESDPFCATSGPRLRQTGPRGNRVEVAGVRRHPRLNDIPSPPIRPRVSVPRRSATDKHSLACSPPSEQALNQIKPTPALPMNLKTFENILFNGPYSIFTKYLMGFNPTQFPSRGKSDSSVGFLWRRNPLPHTCAMSTPHAFQSFKKTPLSSSSTSPQRGFLDAYTDTMSCRVPLDMSTSAVPPMQASPSDLSMRRCASTSTDAGTSLTERLIRLVNTWDTAAVCSRSMVLLPPPPPPPPPPLPPPLLPAQSDTAALLLNR</sequence>
<protein>
    <recommendedName>
        <fullName evidence="2">SPIN-DOC-like zinc-finger domain-containing protein</fullName>
    </recommendedName>
</protein>
<feature type="region of interest" description="Disordered" evidence="1">
    <location>
        <begin position="575"/>
        <end position="596"/>
    </location>
</feature>
<dbReference type="Proteomes" id="UP001651158">
    <property type="component" value="Unassembled WGS sequence"/>
</dbReference>
<dbReference type="Pfam" id="PF18658">
    <property type="entry name" value="zf-C2H2_12"/>
    <property type="match status" value="1"/>
</dbReference>
<organism evidence="3 4">
    <name type="scientific">Taenia crassiceps</name>
    <dbReference type="NCBI Taxonomy" id="6207"/>
    <lineage>
        <taxon>Eukaryota</taxon>
        <taxon>Metazoa</taxon>
        <taxon>Spiralia</taxon>
        <taxon>Lophotrochozoa</taxon>
        <taxon>Platyhelminthes</taxon>
        <taxon>Cestoda</taxon>
        <taxon>Eucestoda</taxon>
        <taxon>Cyclophyllidea</taxon>
        <taxon>Taeniidae</taxon>
        <taxon>Taenia</taxon>
    </lineage>
</organism>
<feature type="region of interest" description="Disordered" evidence="1">
    <location>
        <begin position="207"/>
        <end position="248"/>
    </location>
</feature>
<name>A0ABR4QR10_9CEST</name>
<feature type="region of interest" description="Disordered" evidence="1">
    <location>
        <begin position="377"/>
        <end position="413"/>
    </location>
</feature>
<evidence type="ECO:0000259" key="2">
    <source>
        <dbReference type="Pfam" id="PF18658"/>
    </source>
</evidence>
<dbReference type="InterPro" id="IPR040647">
    <property type="entry name" value="SPIN-DOC_Znf-C2H2"/>
</dbReference>
<evidence type="ECO:0000313" key="4">
    <source>
        <dbReference type="Proteomes" id="UP001651158"/>
    </source>
</evidence>
<feature type="compositionally biased region" description="Polar residues" evidence="1">
    <location>
        <begin position="222"/>
        <end position="232"/>
    </location>
</feature>
<feature type="domain" description="SPIN-DOC-like zinc-finger" evidence="2">
    <location>
        <begin position="273"/>
        <end position="328"/>
    </location>
</feature>
<accession>A0ABR4QR10</accession>
<evidence type="ECO:0000256" key="1">
    <source>
        <dbReference type="SAM" id="MobiDB-lite"/>
    </source>
</evidence>